<feature type="chain" id="PRO_5001640957" evidence="1">
    <location>
        <begin position="32"/>
        <end position="102"/>
    </location>
</feature>
<sequence>MKGCKLLRSSTLRFTPILYHWLALCQVLCMCQHLPLESSLWLLSCSGMHMGRDLLHHNSRKPWSFISHLAELMWSELKLKKSLGLSLSTTPKSMRMSLSRLS</sequence>
<evidence type="ECO:0000256" key="1">
    <source>
        <dbReference type="SAM" id="SignalP"/>
    </source>
</evidence>
<proteinExistence type="predicted"/>
<feature type="signal peptide" evidence="1">
    <location>
        <begin position="1"/>
        <end position="31"/>
    </location>
</feature>
<dbReference type="AlphaFoldDB" id="A0A067M2D3"/>
<name>A0A067M2D3_BOTB1</name>
<dbReference type="HOGENOM" id="CLU_158086_0_0_1"/>
<evidence type="ECO:0000313" key="2">
    <source>
        <dbReference type="EMBL" id="KDQ09918.1"/>
    </source>
</evidence>
<dbReference type="EMBL" id="KL198073">
    <property type="protein sequence ID" value="KDQ09918.1"/>
    <property type="molecule type" value="Genomic_DNA"/>
</dbReference>
<keyword evidence="3" id="KW-1185">Reference proteome</keyword>
<keyword evidence="1" id="KW-0732">Signal</keyword>
<evidence type="ECO:0000313" key="3">
    <source>
        <dbReference type="Proteomes" id="UP000027195"/>
    </source>
</evidence>
<reference evidence="3" key="1">
    <citation type="journal article" date="2014" name="Proc. Natl. Acad. Sci. U.S.A.">
        <title>Extensive sampling of basidiomycete genomes demonstrates inadequacy of the white-rot/brown-rot paradigm for wood decay fungi.</title>
        <authorList>
            <person name="Riley R."/>
            <person name="Salamov A.A."/>
            <person name="Brown D.W."/>
            <person name="Nagy L.G."/>
            <person name="Floudas D."/>
            <person name="Held B.W."/>
            <person name="Levasseur A."/>
            <person name="Lombard V."/>
            <person name="Morin E."/>
            <person name="Otillar R."/>
            <person name="Lindquist E.A."/>
            <person name="Sun H."/>
            <person name="LaButti K.M."/>
            <person name="Schmutz J."/>
            <person name="Jabbour D."/>
            <person name="Luo H."/>
            <person name="Baker S.E."/>
            <person name="Pisabarro A.G."/>
            <person name="Walton J.D."/>
            <person name="Blanchette R.A."/>
            <person name="Henrissat B."/>
            <person name="Martin F."/>
            <person name="Cullen D."/>
            <person name="Hibbett D.S."/>
            <person name="Grigoriev I.V."/>
        </authorList>
    </citation>
    <scope>NUCLEOTIDE SEQUENCE [LARGE SCALE GENOMIC DNA]</scope>
    <source>
        <strain evidence="3">FD-172 SS1</strain>
    </source>
</reference>
<gene>
    <name evidence="2" type="ORF">BOTBODRAFT_506874</name>
</gene>
<dbReference type="InParanoid" id="A0A067M2D3"/>
<accession>A0A067M2D3</accession>
<organism evidence="2 3">
    <name type="scientific">Botryobasidium botryosum (strain FD-172 SS1)</name>
    <dbReference type="NCBI Taxonomy" id="930990"/>
    <lineage>
        <taxon>Eukaryota</taxon>
        <taxon>Fungi</taxon>
        <taxon>Dikarya</taxon>
        <taxon>Basidiomycota</taxon>
        <taxon>Agaricomycotina</taxon>
        <taxon>Agaricomycetes</taxon>
        <taxon>Cantharellales</taxon>
        <taxon>Botryobasidiaceae</taxon>
        <taxon>Botryobasidium</taxon>
    </lineage>
</organism>
<protein>
    <submittedName>
        <fullName evidence="2">Uncharacterized protein</fullName>
    </submittedName>
</protein>
<dbReference type="Proteomes" id="UP000027195">
    <property type="component" value="Unassembled WGS sequence"/>
</dbReference>